<dbReference type="PANTHER" id="PTHR24166:SF48">
    <property type="entry name" value="PROTEIN VAPYRIN"/>
    <property type="match status" value="1"/>
</dbReference>
<feature type="repeat" description="ANK" evidence="3">
    <location>
        <begin position="82"/>
        <end position="114"/>
    </location>
</feature>
<protein>
    <submittedName>
        <fullName evidence="5">Ankyrin repeat-containing protein</fullName>
    </submittedName>
</protein>
<keyword evidence="2 3" id="KW-0040">ANK repeat</keyword>
<feature type="repeat" description="ANK" evidence="3">
    <location>
        <begin position="115"/>
        <end position="147"/>
    </location>
</feature>
<dbReference type="PATRIC" id="fig|162209.4.peg.3223"/>
<dbReference type="PROSITE" id="PS50297">
    <property type="entry name" value="ANK_REP_REGION"/>
    <property type="match status" value="4"/>
</dbReference>
<dbReference type="STRING" id="162209.IJ22_30220"/>
<dbReference type="SUPFAM" id="SSF48403">
    <property type="entry name" value="Ankyrin repeat"/>
    <property type="match status" value="1"/>
</dbReference>
<dbReference type="InterPro" id="IPR008979">
    <property type="entry name" value="Galactose-bd-like_sf"/>
</dbReference>
<keyword evidence="1" id="KW-0677">Repeat</keyword>
<evidence type="ECO:0000313" key="6">
    <source>
        <dbReference type="Proteomes" id="UP000061660"/>
    </source>
</evidence>
<gene>
    <name evidence="5" type="ORF">IJ22_30220</name>
</gene>
<dbReference type="InterPro" id="IPR002110">
    <property type="entry name" value="Ankyrin_rpt"/>
</dbReference>
<dbReference type="OrthoDB" id="341379at2"/>
<dbReference type="EMBL" id="CP013652">
    <property type="protein sequence ID" value="ALS23395.1"/>
    <property type="molecule type" value="Genomic_DNA"/>
</dbReference>
<dbReference type="Gene3D" id="1.25.40.20">
    <property type="entry name" value="Ankyrin repeat-containing domain"/>
    <property type="match status" value="2"/>
</dbReference>
<dbReference type="PROSITE" id="PS51257">
    <property type="entry name" value="PROKAR_LIPOPROTEIN"/>
    <property type="match status" value="1"/>
</dbReference>
<dbReference type="PANTHER" id="PTHR24166">
    <property type="entry name" value="ROLLING PEBBLES, ISOFORM B"/>
    <property type="match status" value="1"/>
</dbReference>
<accession>A0A0U2VJ39</accession>
<dbReference type="SMART" id="SM00248">
    <property type="entry name" value="ANK"/>
    <property type="match status" value="6"/>
</dbReference>
<feature type="repeat" description="ANK" evidence="3">
    <location>
        <begin position="147"/>
        <end position="179"/>
    </location>
</feature>
<dbReference type="Proteomes" id="UP000061660">
    <property type="component" value="Chromosome"/>
</dbReference>
<evidence type="ECO:0000259" key="4">
    <source>
        <dbReference type="Pfam" id="PF08305"/>
    </source>
</evidence>
<evidence type="ECO:0000256" key="2">
    <source>
        <dbReference type="ARBA" id="ARBA00023043"/>
    </source>
</evidence>
<dbReference type="Gene3D" id="2.60.120.1060">
    <property type="entry name" value="NPCBM/NEW2 domain"/>
    <property type="match status" value="1"/>
</dbReference>
<evidence type="ECO:0000313" key="5">
    <source>
        <dbReference type="EMBL" id="ALS23395.1"/>
    </source>
</evidence>
<dbReference type="PROSITE" id="PS50088">
    <property type="entry name" value="ANK_REPEAT"/>
    <property type="match status" value="4"/>
</dbReference>
<name>A0A0U2VJ39_9BACL</name>
<sequence precursor="true">MNDRMEGKPRKHLILLGTTVLLATSLLVAGCASKEDKARDDLAKLSLSYTPDSFVQAAANNDQKALQLFVDAGMIPDTKDVEDETALMIAAQKGNIEAVDLLLKAKANVNAANSRGKTALSYAVEASQLSVVQKLLENGADTSLMAGNTPLLTLAVRSGNVEIIKLLLDKGADPNKQQGGSSALVEAVQEGSSDAVKLLLDAKADPNVKTPDGESLLIYTIKNNQPENAKQLIEHGADVTVKLANGVSLLTLAKASGFTDIAEALAAKGAKDVSLLTYTVGAKTEGITLPKTLENNTLTIGAHQNHPDPQVTFNLDGNAKSFTAAFASGRQDFESDYNVKLIVEGDGKKLYESDYLSIKSAPQSIDLDVGGIQKLTFRLQADKLFSVVESKGAVQNPTIYLP</sequence>
<reference evidence="5 6" key="2">
    <citation type="journal article" date="2016" name="Genome Announc.">
        <title>Complete Genome Sequences of Two Interactive Moderate Thermophiles, Paenibacillus napthalenovorans 32O-Y and Paenibacillus sp. 32O-W.</title>
        <authorList>
            <person name="Butler R.R.III."/>
            <person name="Wang J."/>
            <person name="Stark B.C."/>
            <person name="Pombert J.F."/>
        </authorList>
    </citation>
    <scope>NUCLEOTIDE SEQUENCE [LARGE SCALE GENOMIC DNA]</scope>
    <source>
        <strain evidence="5 6">32O-Y</strain>
    </source>
</reference>
<dbReference type="AlphaFoldDB" id="A0A0U2VJ39"/>
<dbReference type="Pfam" id="PF08305">
    <property type="entry name" value="NPCBM"/>
    <property type="match status" value="1"/>
</dbReference>
<evidence type="ECO:0000256" key="1">
    <source>
        <dbReference type="ARBA" id="ARBA00022737"/>
    </source>
</evidence>
<feature type="repeat" description="ANK" evidence="3">
    <location>
        <begin position="179"/>
        <end position="211"/>
    </location>
</feature>
<evidence type="ECO:0000256" key="3">
    <source>
        <dbReference type="PROSITE-ProRule" id="PRU00023"/>
    </source>
</evidence>
<keyword evidence="6" id="KW-1185">Reference proteome</keyword>
<dbReference type="InterPro" id="IPR038637">
    <property type="entry name" value="NPCBM_sf"/>
</dbReference>
<proteinExistence type="predicted"/>
<dbReference type="InterPro" id="IPR036770">
    <property type="entry name" value="Ankyrin_rpt-contain_sf"/>
</dbReference>
<dbReference type="RefSeq" id="WP_062409355.1">
    <property type="nucleotide sequence ID" value="NZ_CP013652.1"/>
</dbReference>
<dbReference type="PRINTS" id="PR01415">
    <property type="entry name" value="ANKYRIN"/>
</dbReference>
<dbReference type="InterPro" id="IPR013222">
    <property type="entry name" value="Glyco_hyd_98_carb-bd"/>
</dbReference>
<reference evidence="6" key="1">
    <citation type="submission" date="2015-12" db="EMBL/GenBank/DDBJ databases">
        <title>Complete genome sequences of two moderately thermophilic Paenibacillus species.</title>
        <authorList>
            <person name="Butler R.III."/>
            <person name="Wang J."/>
            <person name="Stark B.C."/>
            <person name="Pombert J.-F."/>
        </authorList>
    </citation>
    <scope>NUCLEOTIDE SEQUENCE [LARGE SCALE GENOMIC DNA]</scope>
    <source>
        <strain evidence="6">32O-Y</strain>
    </source>
</reference>
<organism evidence="5 6">
    <name type="scientific">Paenibacillus naphthalenovorans</name>
    <dbReference type="NCBI Taxonomy" id="162209"/>
    <lineage>
        <taxon>Bacteria</taxon>
        <taxon>Bacillati</taxon>
        <taxon>Bacillota</taxon>
        <taxon>Bacilli</taxon>
        <taxon>Bacillales</taxon>
        <taxon>Paenibacillaceae</taxon>
        <taxon>Paenibacillus</taxon>
    </lineage>
</organism>
<dbReference type="KEGG" id="pnp:IJ22_30220"/>
<dbReference type="SUPFAM" id="SSF49785">
    <property type="entry name" value="Galactose-binding domain-like"/>
    <property type="match status" value="1"/>
</dbReference>
<dbReference type="InterPro" id="IPR050889">
    <property type="entry name" value="Dendritic_Spine_Reg/Scaffold"/>
</dbReference>
<feature type="domain" description="Glycosyl hydrolase family 98 putative carbohydrate-binding module" evidence="4">
    <location>
        <begin position="306"/>
        <end position="379"/>
    </location>
</feature>
<dbReference type="Pfam" id="PF12796">
    <property type="entry name" value="Ank_2"/>
    <property type="match status" value="2"/>
</dbReference>